<keyword evidence="3" id="KW-1185">Reference proteome</keyword>
<reference evidence="2" key="1">
    <citation type="submission" date="2023-05" db="EMBL/GenBank/DDBJ databases">
        <title>Nepenthes gracilis genome sequencing.</title>
        <authorList>
            <person name="Fukushima K."/>
        </authorList>
    </citation>
    <scope>NUCLEOTIDE SEQUENCE</scope>
    <source>
        <strain evidence="2">SING2019-196</strain>
    </source>
</reference>
<evidence type="ECO:0000256" key="1">
    <source>
        <dbReference type="SAM" id="MobiDB-lite"/>
    </source>
</evidence>
<proteinExistence type="predicted"/>
<feature type="compositionally biased region" description="Basic and acidic residues" evidence="1">
    <location>
        <begin position="79"/>
        <end position="96"/>
    </location>
</feature>
<name>A0AAD3S2Z5_NEPGR</name>
<sequence>MQHSLRRALREELRWSALGRKGDLGSSSYSDDFEFYGFEMIGEAAEKIKDEGHDDGEWVKVAFGKEEENPSNSNGSKTTHGEESKMLTNKQHEEKLVGGNEKTQADTRGKEQEGQFDHVELAGGKEYTGKASQEIEAKTSNKSDEDENLKRVEITVQNVERRRDIRINDCTSTQRSDIQTQNSIQEHSSKLYNRSVDLQHMHHGSKE</sequence>
<accession>A0AAD3S2Z5</accession>
<evidence type="ECO:0000313" key="2">
    <source>
        <dbReference type="EMBL" id="GMH03332.1"/>
    </source>
</evidence>
<feature type="compositionally biased region" description="Polar residues" evidence="1">
    <location>
        <begin position="169"/>
        <end position="192"/>
    </location>
</feature>
<gene>
    <name evidence="2" type="ORF">Nepgr_005171</name>
</gene>
<evidence type="ECO:0000313" key="3">
    <source>
        <dbReference type="Proteomes" id="UP001279734"/>
    </source>
</evidence>
<dbReference type="AlphaFoldDB" id="A0AAD3S2Z5"/>
<feature type="compositionally biased region" description="Basic and acidic residues" evidence="1">
    <location>
        <begin position="103"/>
        <end position="120"/>
    </location>
</feature>
<feature type="compositionally biased region" description="Basic and acidic residues" evidence="1">
    <location>
        <begin position="133"/>
        <end position="167"/>
    </location>
</feature>
<feature type="compositionally biased region" description="Basic and acidic residues" evidence="1">
    <location>
        <begin position="197"/>
        <end position="207"/>
    </location>
</feature>
<comment type="caution">
    <text evidence="2">The sequence shown here is derived from an EMBL/GenBank/DDBJ whole genome shotgun (WGS) entry which is preliminary data.</text>
</comment>
<protein>
    <submittedName>
        <fullName evidence="2">Uncharacterized protein</fullName>
    </submittedName>
</protein>
<organism evidence="2 3">
    <name type="scientific">Nepenthes gracilis</name>
    <name type="common">Slender pitcher plant</name>
    <dbReference type="NCBI Taxonomy" id="150966"/>
    <lineage>
        <taxon>Eukaryota</taxon>
        <taxon>Viridiplantae</taxon>
        <taxon>Streptophyta</taxon>
        <taxon>Embryophyta</taxon>
        <taxon>Tracheophyta</taxon>
        <taxon>Spermatophyta</taxon>
        <taxon>Magnoliopsida</taxon>
        <taxon>eudicotyledons</taxon>
        <taxon>Gunneridae</taxon>
        <taxon>Pentapetalae</taxon>
        <taxon>Caryophyllales</taxon>
        <taxon>Nepenthaceae</taxon>
        <taxon>Nepenthes</taxon>
    </lineage>
</organism>
<dbReference type="Proteomes" id="UP001279734">
    <property type="component" value="Unassembled WGS sequence"/>
</dbReference>
<dbReference type="EMBL" id="BSYO01000004">
    <property type="protein sequence ID" value="GMH03332.1"/>
    <property type="molecule type" value="Genomic_DNA"/>
</dbReference>
<feature type="region of interest" description="Disordered" evidence="1">
    <location>
        <begin position="61"/>
        <end position="207"/>
    </location>
</feature>